<evidence type="ECO:0000313" key="1">
    <source>
        <dbReference type="EMBL" id="GBN92751.1"/>
    </source>
</evidence>
<sequence>MQVARDHMHSKLRVAEIAKLWVLQHDKTPDHTSFLVSDYLSKHHTAVFTISILLCSSSVSPFPRNDSQVPKKCSDEGIRGGGNRRLAIRIYIFV</sequence>
<evidence type="ECO:0000313" key="5">
    <source>
        <dbReference type="Proteomes" id="UP000499080"/>
    </source>
</evidence>
<dbReference type="Proteomes" id="UP000499080">
    <property type="component" value="Unassembled WGS sequence"/>
</dbReference>
<evidence type="ECO:0000313" key="2">
    <source>
        <dbReference type="EMBL" id="GBN92755.1"/>
    </source>
</evidence>
<protein>
    <submittedName>
        <fullName evidence="1">Uncharacterized protein</fullName>
    </submittedName>
</protein>
<proteinExistence type="predicted"/>
<dbReference type="AlphaFoldDB" id="A0A4Y2SXR5"/>
<gene>
    <name evidence="3" type="ORF">AVEN_178166_1</name>
    <name evidence="2" type="ORF">AVEN_250122_1</name>
    <name evidence="1" type="ORF">AVEN_267781_1</name>
    <name evidence="4" type="ORF">AVEN_31586_1</name>
</gene>
<keyword evidence="5" id="KW-1185">Reference proteome</keyword>
<evidence type="ECO:0000313" key="3">
    <source>
        <dbReference type="EMBL" id="GBO10101.1"/>
    </source>
</evidence>
<organism evidence="1 5">
    <name type="scientific">Araneus ventricosus</name>
    <name type="common">Orbweaver spider</name>
    <name type="synonym">Epeira ventricosa</name>
    <dbReference type="NCBI Taxonomy" id="182803"/>
    <lineage>
        <taxon>Eukaryota</taxon>
        <taxon>Metazoa</taxon>
        <taxon>Ecdysozoa</taxon>
        <taxon>Arthropoda</taxon>
        <taxon>Chelicerata</taxon>
        <taxon>Arachnida</taxon>
        <taxon>Araneae</taxon>
        <taxon>Araneomorphae</taxon>
        <taxon>Entelegynae</taxon>
        <taxon>Araneoidea</taxon>
        <taxon>Araneidae</taxon>
        <taxon>Araneus</taxon>
    </lineage>
</organism>
<accession>A0A4Y2SXR5</accession>
<dbReference type="EMBL" id="BGPR01024571">
    <property type="protein sequence ID" value="GBN92755.1"/>
    <property type="molecule type" value="Genomic_DNA"/>
</dbReference>
<dbReference type="EMBL" id="BGPR01035393">
    <property type="protein sequence ID" value="GBO10205.1"/>
    <property type="molecule type" value="Genomic_DNA"/>
</dbReference>
<dbReference type="EMBL" id="BGPR01035326">
    <property type="protein sequence ID" value="GBO10101.1"/>
    <property type="molecule type" value="Genomic_DNA"/>
</dbReference>
<dbReference type="EMBL" id="BGPR01024568">
    <property type="protein sequence ID" value="GBN92751.1"/>
    <property type="molecule type" value="Genomic_DNA"/>
</dbReference>
<name>A0A4Y2SXR5_ARAVE</name>
<reference evidence="1 5" key="1">
    <citation type="journal article" date="2019" name="Sci. Rep.">
        <title>Orb-weaving spider Araneus ventricosus genome elucidates the spidroin gene catalogue.</title>
        <authorList>
            <person name="Kono N."/>
            <person name="Nakamura H."/>
            <person name="Ohtoshi R."/>
            <person name="Moran D.A.P."/>
            <person name="Shinohara A."/>
            <person name="Yoshida Y."/>
            <person name="Fujiwara M."/>
            <person name="Mori M."/>
            <person name="Tomita M."/>
            <person name="Arakawa K."/>
        </authorList>
    </citation>
    <scope>NUCLEOTIDE SEQUENCE [LARGE SCALE GENOMIC DNA]</scope>
</reference>
<evidence type="ECO:0000313" key="4">
    <source>
        <dbReference type="EMBL" id="GBO10205.1"/>
    </source>
</evidence>
<comment type="caution">
    <text evidence="1">The sequence shown here is derived from an EMBL/GenBank/DDBJ whole genome shotgun (WGS) entry which is preliminary data.</text>
</comment>